<dbReference type="Proteomes" id="UP001055732">
    <property type="component" value="Chromosome"/>
</dbReference>
<dbReference type="KEGG" id="tagg:NF865_03620"/>
<protein>
    <submittedName>
        <fullName evidence="2">Uncharacterized protein</fullName>
    </submittedName>
</protein>
<gene>
    <name evidence="2" type="ORF">NF865_03620</name>
</gene>
<dbReference type="RefSeq" id="WP_253305233.1">
    <property type="nucleotide sequence ID" value="NZ_CP099582.1"/>
</dbReference>
<sequence>MLKVISMSSFKEGLTYPPIRTGLLLLFLALLMSLGASYNVPREELQTGVWGPGTYVIGDEIEASGDIMSISLEISSDNASVKIITNGIENTYTLLGDTKTLEFTSKPSVLVEKGDVRYSYTIKWVDYPYTYLSFPAFFIMIVGSIIAFKGYLSFLESLKEKAVAKKRREKNENHRLR</sequence>
<dbReference type="EMBL" id="CP099582">
    <property type="protein sequence ID" value="USS41292.1"/>
    <property type="molecule type" value="Genomic_DNA"/>
</dbReference>
<keyword evidence="1" id="KW-0812">Transmembrane</keyword>
<name>A0A9E7SQ13_THEAG</name>
<keyword evidence="3" id="KW-1185">Reference proteome</keyword>
<reference evidence="2" key="2">
    <citation type="submission" date="2022-06" db="EMBL/GenBank/DDBJ databases">
        <authorList>
            <person name="Park Y.-J."/>
        </authorList>
    </citation>
    <scope>NUCLEOTIDE SEQUENCE</scope>
    <source>
        <strain evidence="2">TY</strain>
    </source>
</reference>
<proteinExistence type="predicted"/>
<feature type="transmembrane region" description="Helical" evidence="1">
    <location>
        <begin position="129"/>
        <end position="152"/>
    </location>
</feature>
<reference evidence="2" key="1">
    <citation type="journal article" date="1998" name="Int. J. Syst. Bacteriol. 48 Pt">
        <title>Thermococcus guaymasensis sp. nov. and Thermococcus aggregans sp. nov., two novel thermophilic archaea isolated from the Guaymas Basin hydrothermal vent site.</title>
        <authorList>
            <person name="Canganella F."/>
            <person name="Jones W.J."/>
            <person name="Gambacorta A."/>
            <person name="Antranikian G."/>
        </authorList>
    </citation>
    <scope>NUCLEOTIDE SEQUENCE</scope>
    <source>
        <strain evidence="2">TY</strain>
    </source>
</reference>
<evidence type="ECO:0000313" key="2">
    <source>
        <dbReference type="EMBL" id="USS41292.1"/>
    </source>
</evidence>
<keyword evidence="1" id="KW-0472">Membrane</keyword>
<dbReference type="AlphaFoldDB" id="A0A9E7SQ13"/>
<evidence type="ECO:0000313" key="3">
    <source>
        <dbReference type="Proteomes" id="UP001055732"/>
    </source>
</evidence>
<organism evidence="2 3">
    <name type="scientific">Thermococcus aggregans</name>
    <dbReference type="NCBI Taxonomy" id="110163"/>
    <lineage>
        <taxon>Archaea</taxon>
        <taxon>Methanobacteriati</taxon>
        <taxon>Methanobacteriota</taxon>
        <taxon>Thermococci</taxon>
        <taxon>Thermococcales</taxon>
        <taxon>Thermococcaceae</taxon>
        <taxon>Thermococcus</taxon>
    </lineage>
</organism>
<keyword evidence="1" id="KW-1133">Transmembrane helix</keyword>
<evidence type="ECO:0000256" key="1">
    <source>
        <dbReference type="SAM" id="Phobius"/>
    </source>
</evidence>
<accession>A0A9E7SQ13</accession>